<dbReference type="PANTHER" id="PTHR38790">
    <property type="entry name" value="2EXR DOMAIN-CONTAINING PROTEIN-RELATED"/>
    <property type="match status" value="1"/>
</dbReference>
<dbReference type="AlphaFoldDB" id="A0A177C8G4"/>
<evidence type="ECO:0000313" key="2">
    <source>
        <dbReference type="EMBL" id="OAG03152.1"/>
    </source>
</evidence>
<reference evidence="2 3" key="1">
    <citation type="submission" date="2016-05" db="EMBL/GenBank/DDBJ databases">
        <title>Comparative analysis of secretome profiles of manganese(II)-oxidizing ascomycete fungi.</title>
        <authorList>
            <consortium name="DOE Joint Genome Institute"/>
            <person name="Zeiner C.A."/>
            <person name="Purvine S.O."/>
            <person name="Zink E.M."/>
            <person name="Wu S."/>
            <person name="Pasa-Tolic L."/>
            <person name="Chaput D.L."/>
            <person name="Haridas S."/>
            <person name="Grigoriev I.V."/>
            <person name="Santelli C.M."/>
            <person name="Hansel C.M."/>
        </authorList>
    </citation>
    <scope>NUCLEOTIDE SEQUENCE [LARGE SCALE GENOMIC DNA]</scope>
    <source>
        <strain evidence="2 3">AP3s5-JAC2a</strain>
    </source>
</reference>
<name>A0A177C8G4_9PLEO</name>
<evidence type="ECO:0000313" key="3">
    <source>
        <dbReference type="Proteomes" id="UP000077069"/>
    </source>
</evidence>
<feature type="compositionally biased region" description="Acidic residues" evidence="1">
    <location>
        <begin position="438"/>
        <end position="475"/>
    </location>
</feature>
<sequence length="508" mass="58326">MADAGLTLTVKRHTKNLQRGYLLDTYCDNSDGANFCSCQRDLVFQKPCMFYGRNLEPLAFSIAKDRIHSQAQSTLVTGLPIEIREMIWGYALTDTTSVPAHGTFMWRSDKMNGKPKLPVSDIAFGLVESCKAVYLETYRLPLQLNYYTVYDFQGPFFPNLEILAPWQAALIQRLDISLQQIALERGELRNWLKEWAPKERHQGAYIEPRFLHTRDRRLGRVHHREPFPFNILSAAKIGKKDPRDGDELTLGIAMDIPDTEHNIFYELGTFATHFKARAMVARPLTHLTIRLTHQDWWNWSVDSTAPSYSPGPHNQLYLEPLIGEKSPSVIHSRDPGDTSMDFRAARQRPGEDVGNGRHGGWGTIVERLPDLKELKLVLETFDVKKDSLDTIVDCAKAWRFPIEKSSFELTWDGEVEDASWEIEPGDLDQNYNESLIVEEGEVENDEDRFTEDEQDSEDSYDSSEDEGHSEDEETYDPPPPPLPSWHSLVTRFEVRVVRFVRRKRGQPA</sequence>
<evidence type="ECO:0000256" key="1">
    <source>
        <dbReference type="SAM" id="MobiDB-lite"/>
    </source>
</evidence>
<accession>A0A177C8G4</accession>
<gene>
    <name evidence="2" type="ORF">CC84DRAFT_960357</name>
</gene>
<organism evidence="2 3">
    <name type="scientific">Paraphaeosphaeria sporulosa</name>
    <dbReference type="NCBI Taxonomy" id="1460663"/>
    <lineage>
        <taxon>Eukaryota</taxon>
        <taxon>Fungi</taxon>
        <taxon>Dikarya</taxon>
        <taxon>Ascomycota</taxon>
        <taxon>Pezizomycotina</taxon>
        <taxon>Dothideomycetes</taxon>
        <taxon>Pleosporomycetidae</taxon>
        <taxon>Pleosporales</taxon>
        <taxon>Massarineae</taxon>
        <taxon>Didymosphaeriaceae</taxon>
        <taxon>Paraphaeosphaeria</taxon>
    </lineage>
</organism>
<dbReference type="GeneID" id="28771447"/>
<dbReference type="OrthoDB" id="288942at2759"/>
<dbReference type="Proteomes" id="UP000077069">
    <property type="component" value="Unassembled WGS sequence"/>
</dbReference>
<dbReference type="EMBL" id="KV441555">
    <property type="protein sequence ID" value="OAG03152.1"/>
    <property type="molecule type" value="Genomic_DNA"/>
</dbReference>
<dbReference type="STRING" id="1460663.A0A177C8G4"/>
<dbReference type="PANTHER" id="PTHR38790:SF4">
    <property type="entry name" value="2EXR DOMAIN-CONTAINING PROTEIN"/>
    <property type="match status" value="1"/>
</dbReference>
<dbReference type="InParanoid" id="A0A177C8G4"/>
<protein>
    <submittedName>
        <fullName evidence="2">Uncharacterized protein</fullName>
    </submittedName>
</protein>
<feature type="region of interest" description="Disordered" evidence="1">
    <location>
        <begin position="438"/>
        <end position="486"/>
    </location>
</feature>
<proteinExistence type="predicted"/>
<keyword evidence="3" id="KW-1185">Reference proteome</keyword>
<dbReference type="RefSeq" id="XP_018033517.1">
    <property type="nucleotide sequence ID" value="XM_018187961.1"/>
</dbReference>